<reference evidence="1" key="1">
    <citation type="submission" date="2019-06" db="EMBL/GenBank/DDBJ databases">
        <authorList>
            <person name="Zheng W."/>
        </authorList>
    </citation>
    <scope>NUCLEOTIDE SEQUENCE</scope>
    <source>
        <strain evidence="1">QDHG01</strain>
    </source>
</reference>
<organism evidence="1 2">
    <name type="scientific">Halteria grandinella</name>
    <dbReference type="NCBI Taxonomy" id="5974"/>
    <lineage>
        <taxon>Eukaryota</taxon>
        <taxon>Sar</taxon>
        <taxon>Alveolata</taxon>
        <taxon>Ciliophora</taxon>
        <taxon>Intramacronucleata</taxon>
        <taxon>Spirotrichea</taxon>
        <taxon>Stichotrichia</taxon>
        <taxon>Sporadotrichida</taxon>
        <taxon>Halteriidae</taxon>
        <taxon>Halteria</taxon>
    </lineage>
</organism>
<dbReference type="Proteomes" id="UP000785679">
    <property type="component" value="Unassembled WGS sequence"/>
</dbReference>
<evidence type="ECO:0000313" key="2">
    <source>
        <dbReference type="Proteomes" id="UP000785679"/>
    </source>
</evidence>
<dbReference type="AlphaFoldDB" id="A0A8J8TAV9"/>
<accession>A0A8J8TAV9</accession>
<name>A0A8J8TAV9_HALGN</name>
<comment type="caution">
    <text evidence="1">The sequence shown here is derived from an EMBL/GenBank/DDBJ whole genome shotgun (WGS) entry which is preliminary data.</text>
</comment>
<proteinExistence type="predicted"/>
<protein>
    <submittedName>
        <fullName evidence="1">Uncharacterized protein</fullName>
    </submittedName>
</protein>
<gene>
    <name evidence="1" type="ORF">FGO68_gene7465</name>
</gene>
<sequence>MLCYLRTRSNLSLPMNLQQFQRLHQIRLCSIKIWTKSFQQKISRKHILLQHQQLQYLRICSQQWLICFDKKQRVHHLASCSSQRLRFLSVPLSYIQIGIQRSHFMRNYYLWPRSQRMQYQ</sequence>
<keyword evidence="2" id="KW-1185">Reference proteome</keyword>
<evidence type="ECO:0000313" key="1">
    <source>
        <dbReference type="EMBL" id="TNV88040.1"/>
    </source>
</evidence>
<dbReference type="EMBL" id="RRYP01000085">
    <property type="protein sequence ID" value="TNV88040.1"/>
    <property type="molecule type" value="Genomic_DNA"/>
</dbReference>